<evidence type="ECO:0000313" key="2">
    <source>
        <dbReference type="Proteomes" id="UP001155280"/>
    </source>
</evidence>
<dbReference type="Proteomes" id="UP001155280">
    <property type="component" value="Unassembled WGS sequence"/>
</dbReference>
<keyword evidence="2" id="KW-1185">Reference proteome</keyword>
<organism evidence="1 2">
    <name type="scientific">Christiangramia oceanisediminis</name>
    <dbReference type="NCBI Taxonomy" id="2920386"/>
    <lineage>
        <taxon>Bacteria</taxon>
        <taxon>Pseudomonadati</taxon>
        <taxon>Bacteroidota</taxon>
        <taxon>Flavobacteriia</taxon>
        <taxon>Flavobacteriales</taxon>
        <taxon>Flavobacteriaceae</taxon>
        <taxon>Christiangramia</taxon>
    </lineage>
</organism>
<reference evidence="1" key="1">
    <citation type="submission" date="2022-07" db="EMBL/GenBank/DDBJ databases">
        <title>Gramela sediminis sp. nov., isolated from deep-sea sediment of the Indian Ocean.</title>
        <authorList>
            <person name="Shi H."/>
        </authorList>
    </citation>
    <scope>NUCLEOTIDE SEQUENCE</scope>
    <source>
        <strain evidence="1">GC03-9</strain>
    </source>
</reference>
<name>A0A9X2I2V7_9FLAO</name>
<protein>
    <submittedName>
        <fullName evidence="1">2-dehydro-3-deoxyphosphooctonate aldolase</fullName>
    </submittedName>
</protein>
<gene>
    <name evidence="1" type="ORF">MKO06_02885</name>
</gene>
<dbReference type="AlphaFoldDB" id="A0A9X2I2V7"/>
<comment type="caution">
    <text evidence="1">The sequence shown here is derived from an EMBL/GenBank/DDBJ whole genome shotgun (WGS) entry which is preliminary data.</text>
</comment>
<proteinExistence type="predicted"/>
<dbReference type="RefSeq" id="WP_241550836.1">
    <property type="nucleotide sequence ID" value="NZ_JANCNS010000001.1"/>
</dbReference>
<evidence type="ECO:0000313" key="1">
    <source>
        <dbReference type="EMBL" id="MCP9198835.1"/>
    </source>
</evidence>
<dbReference type="PROSITE" id="PS51257">
    <property type="entry name" value="PROKAR_LIPOPROTEIN"/>
    <property type="match status" value="1"/>
</dbReference>
<sequence>MRNLLLLLTFIFLLISCGTKKQVPEKTASNGVTSKNEPQILKDSETFRLTDVSSDKTYGFSPDNPVEVGGAKYSEGPLNERRYLNALSGPNGEQIAYHRAGSCCPVNSKNGIMGKAILDIYLVYWENSSDTISIYINMYDSGKLKAPYGFKIKE</sequence>
<accession>A0A9X2I2V7</accession>
<dbReference type="EMBL" id="JANCNS010000001">
    <property type="protein sequence ID" value="MCP9198835.1"/>
    <property type="molecule type" value="Genomic_DNA"/>
</dbReference>